<evidence type="ECO:0000259" key="16">
    <source>
        <dbReference type="Pfam" id="PF02563"/>
    </source>
</evidence>
<dbReference type="EMBL" id="CP015243">
    <property type="protein sequence ID" value="ANF57778.1"/>
    <property type="molecule type" value="Genomic_DNA"/>
</dbReference>
<dbReference type="GO" id="GO:0046930">
    <property type="term" value="C:pore complex"/>
    <property type="evidence" value="ECO:0007669"/>
    <property type="project" value="UniProtKB-KW"/>
</dbReference>
<dbReference type="Pfam" id="PF22461">
    <property type="entry name" value="SLBB_2"/>
    <property type="match status" value="2"/>
</dbReference>
<dbReference type="Gene3D" id="1.20.5.70">
    <property type="match status" value="1"/>
</dbReference>
<gene>
    <name evidence="19" type="ORF">A5892_10140</name>
</gene>
<evidence type="ECO:0000256" key="1">
    <source>
        <dbReference type="ARBA" id="ARBA00004571"/>
    </source>
</evidence>
<keyword evidence="7 15" id="KW-0732">Signal</keyword>
<proteinExistence type="inferred from homology"/>
<keyword evidence="4" id="KW-1134">Transmembrane beta strand</keyword>
<keyword evidence="14" id="KW-0449">Lipoprotein</keyword>
<evidence type="ECO:0000256" key="12">
    <source>
        <dbReference type="ARBA" id="ARBA00023139"/>
    </source>
</evidence>
<dbReference type="AlphaFoldDB" id="A0A172YEU1"/>
<evidence type="ECO:0000313" key="20">
    <source>
        <dbReference type="Proteomes" id="UP000077875"/>
    </source>
</evidence>
<dbReference type="InterPro" id="IPR054765">
    <property type="entry name" value="SLBB_dom"/>
</dbReference>
<dbReference type="Proteomes" id="UP000077875">
    <property type="component" value="Chromosome"/>
</dbReference>
<dbReference type="PROSITE" id="PS51257">
    <property type="entry name" value="PROKAR_LIPOPROTEIN"/>
    <property type="match status" value="1"/>
</dbReference>
<evidence type="ECO:0000313" key="19">
    <source>
        <dbReference type="EMBL" id="ANF57778.1"/>
    </source>
</evidence>
<evidence type="ECO:0000256" key="15">
    <source>
        <dbReference type="SAM" id="SignalP"/>
    </source>
</evidence>
<evidence type="ECO:0000256" key="14">
    <source>
        <dbReference type="ARBA" id="ARBA00023288"/>
    </source>
</evidence>
<dbReference type="GO" id="GO:0009279">
    <property type="term" value="C:cell outer membrane"/>
    <property type="evidence" value="ECO:0007669"/>
    <property type="project" value="UniProtKB-SubCell"/>
</dbReference>
<keyword evidence="13" id="KW-0998">Cell outer membrane</keyword>
<comment type="similarity">
    <text evidence="2">Belongs to the BexD/CtrA/VexA family.</text>
</comment>
<dbReference type="InterPro" id="IPR049712">
    <property type="entry name" value="Poly_export"/>
</dbReference>
<keyword evidence="6" id="KW-0812">Transmembrane</keyword>
<feature type="domain" description="SLBB" evidence="18">
    <location>
        <begin position="259"/>
        <end position="345"/>
    </location>
</feature>
<dbReference type="GO" id="GO:0015288">
    <property type="term" value="F:porin activity"/>
    <property type="evidence" value="ECO:0007669"/>
    <property type="project" value="UniProtKB-KW"/>
</dbReference>
<sequence>MGRGTRMKRRCRQWLLSICFVPAIAGCAFAPGGAIPYDTAGDDIDELVDIEPITLGLVRAQAAESARQGALNDRSLTSSRSLAPDYSYRIGPGDILSVIVYDHPELTNPAGSDQSPEQSGNVVEPDGTLYYPYIGRIRVAGLTALEVRDELARRLADGYIASPQISVRVAAFNSQKAYVTGSVDRPGAQMITNVPLTILDAVAAAGGLSDAADWHNVVLTHRGQDIRLSVFDMLQRGDFAQNRLLEDGDVLHVPEVGNQKVYVLGEVIQPRAISMGNTRYSLTDALSQSGGINEGSANATGIFVIRRAPEGSQKMATVYQLDARNSAALMLGTEFMLKPTDIVYVTTTALGRWNRTISLLLPSVGSIYDISRTTQNVRDL</sequence>
<keyword evidence="11" id="KW-0472">Membrane</keyword>
<dbReference type="InterPro" id="IPR003715">
    <property type="entry name" value="Poly_export_N"/>
</dbReference>
<accession>A0A172YEU1</accession>
<dbReference type="Pfam" id="PF18412">
    <property type="entry name" value="Wza_C"/>
    <property type="match status" value="1"/>
</dbReference>
<dbReference type="InterPro" id="IPR040716">
    <property type="entry name" value="Wza_C"/>
</dbReference>
<keyword evidence="5" id="KW-0762">Sugar transport</keyword>
<dbReference type="STRING" id="376489.A5892_10140"/>
<feature type="chain" id="PRO_5008004649" evidence="15">
    <location>
        <begin position="31"/>
        <end position="380"/>
    </location>
</feature>
<comment type="subcellular location">
    <subcellularLocation>
        <location evidence="1">Cell outer membrane</location>
        <topology evidence="1">Multi-pass membrane protein</topology>
    </subcellularLocation>
</comment>
<evidence type="ECO:0000259" key="17">
    <source>
        <dbReference type="Pfam" id="PF18412"/>
    </source>
</evidence>
<evidence type="ECO:0000256" key="9">
    <source>
        <dbReference type="ARBA" id="ARBA00023065"/>
    </source>
</evidence>
<evidence type="ECO:0000256" key="3">
    <source>
        <dbReference type="ARBA" id="ARBA00022448"/>
    </source>
</evidence>
<reference evidence="19 20" key="1">
    <citation type="submission" date="2016-04" db="EMBL/GenBank/DDBJ databases">
        <title>Complete Genome Sequence of Halotalea alkalilenta IHB B 13600.</title>
        <authorList>
            <person name="Swarnkar M.K."/>
            <person name="Sharma A."/>
            <person name="Kaushal K."/>
            <person name="Soni R."/>
            <person name="Rana S."/>
            <person name="Singh A.K."/>
            <person name="Gulati A."/>
        </authorList>
    </citation>
    <scope>NUCLEOTIDE SEQUENCE [LARGE SCALE GENOMIC DNA]</scope>
    <source>
        <strain evidence="19 20">IHB B 13600</strain>
    </source>
</reference>
<name>A0A172YEU1_9GAMM</name>
<feature type="domain" description="SLBB" evidence="18">
    <location>
        <begin position="175"/>
        <end position="253"/>
    </location>
</feature>
<dbReference type="Pfam" id="PF02563">
    <property type="entry name" value="Poly_export"/>
    <property type="match status" value="1"/>
</dbReference>
<evidence type="ECO:0000256" key="8">
    <source>
        <dbReference type="ARBA" id="ARBA00023047"/>
    </source>
</evidence>
<evidence type="ECO:0000256" key="6">
    <source>
        <dbReference type="ARBA" id="ARBA00022692"/>
    </source>
</evidence>
<keyword evidence="8" id="KW-0625">Polysaccharide transport</keyword>
<protein>
    <submittedName>
        <fullName evidence="19">Polysaccharide export protein Wza</fullName>
    </submittedName>
</protein>
<feature type="domain" description="Polysaccharide export protein N-terminal" evidence="16">
    <location>
        <begin position="84"/>
        <end position="169"/>
    </location>
</feature>
<evidence type="ECO:0000256" key="10">
    <source>
        <dbReference type="ARBA" id="ARBA00023114"/>
    </source>
</evidence>
<dbReference type="KEGG" id="haa:A5892_10140"/>
<evidence type="ECO:0000256" key="4">
    <source>
        <dbReference type="ARBA" id="ARBA00022452"/>
    </source>
</evidence>
<dbReference type="GO" id="GO:0015159">
    <property type="term" value="F:polysaccharide transmembrane transporter activity"/>
    <property type="evidence" value="ECO:0007669"/>
    <property type="project" value="InterPro"/>
</dbReference>
<evidence type="ECO:0000256" key="5">
    <source>
        <dbReference type="ARBA" id="ARBA00022597"/>
    </source>
</evidence>
<dbReference type="PANTHER" id="PTHR33619">
    <property type="entry name" value="POLYSACCHARIDE EXPORT PROTEIN GFCE-RELATED"/>
    <property type="match status" value="1"/>
</dbReference>
<dbReference type="PANTHER" id="PTHR33619:SF3">
    <property type="entry name" value="POLYSACCHARIDE EXPORT PROTEIN GFCE-RELATED"/>
    <property type="match status" value="1"/>
</dbReference>
<organism evidence="19 20">
    <name type="scientific">Halotalea alkalilenta</name>
    <dbReference type="NCBI Taxonomy" id="376489"/>
    <lineage>
        <taxon>Bacteria</taxon>
        <taxon>Pseudomonadati</taxon>
        <taxon>Pseudomonadota</taxon>
        <taxon>Gammaproteobacteria</taxon>
        <taxon>Oceanospirillales</taxon>
        <taxon>Halomonadaceae</taxon>
        <taxon>Halotalea</taxon>
    </lineage>
</organism>
<keyword evidence="12" id="KW-0564">Palmitate</keyword>
<dbReference type="Gene3D" id="3.10.560.10">
    <property type="entry name" value="Outer membrane lipoprotein wza domain like"/>
    <property type="match status" value="2"/>
</dbReference>
<keyword evidence="9" id="KW-0406">Ion transport</keyword>
<feature type="domain" description="Outer-membrane lipoprotein Wza C-terminal" evidence="17">
    <location>
        <begin position="352"/>
        <end position="376"/>
    </location>
</feature>
<evidence type="ECO:0000259" key="18">
    <source>
        <dbReference type="Pfam" id="PF22461"/>
    </source>
</evidence>
<keyword evidence="20" id="KW-1185">Reference proteome</keyword>
<dbReference type="GO" id="GO:0006811">
    <property type="term" value="P:monoatomic ion transport"/>
    <property type="evidence" value="ECO:0007669"/>
    <property type="project" value="UniProtKB-KW"/>
</dbReference>
<keyword evidence="10" id="KW-0626">Porin</keyword>
<keyword evidence="3" id="KW-0813">Transport</keyword>
<feature type="signal peptide" evidence="15">
    <location>
        <begin position="1"/>
        <end position="30"/>
    </location>
</feature>
<evidence type="ECO:0000256" key="2">
    <source>
        <dbReference type="ARBA" id="ARBA00009450"/>
    </source>
</evidence>
<evidence type="ECO:0000256" key="7">
    <source>
        <dbReference type="ARBA" id="ARBA00022729"/>
    </source>
</evidence>
<dbReference type="NCBIfam" id="NF011658">
    <property type="entry name" value="PRK15078.1"/>
    <property type="match status" value="1"/>
</dbReference>
<dbReference type="Gene3D" id="3.30.1950.10">
    <property type="entry name" value="wza like domain"/>
    <property type="match status" value="1"/>
</dbReference>
<evidence type="ECO:0000256" key="11">
    <source>
        <dbReference type="ARBA" id="ARBA00023136"/>
    </source>
</evidence>
<evidence type="ECO:0000256" key="13">
    <source>
        <dbReference type="ARBA" id="ARBA00023237"/>
    </source>
</evidence>